<accession>A0A8H8S340</accession>
<dbReference type="Proteomes" id="UP000443090">
    <property type="component" value="Unassembled WGS sequence"/>
</dbReference>
<dbReference type="InterPro" id="IPR011333">
    <property type="entry name" value="SKP1/BTB/POZ_sf"/>
</dbReference>
<reference evidence="1 2" key="1">
    <citation type="submission" date="2018-05" db="EMBL/GenBank/DDBJ databases">
        <title>Genome sequencing and assembly of the regulated plant pathogen Lachnellula willkommii and related sister species for the development of diagnostic species identification markers.</title>
        <authorList>
            <person name="Giroux E."/>
            <person name="Bilodeau G."/>
        </authorList>
    </citation>
    <scope>NUCLEOTIDE SEQUENCE [LARGE SCALE GENOMIC DNA]</scope>
    <source>
        <strain evidence="1 2">CBS 160.35</strain>
    </source>
</reference>
<evidence type="ECO:0000313" key="2">
    <source>
        <dbReference type="Proteomes" id="UP000443090"/>
    </source>
</evidence>
<protein>
    <submittedName>
        <fullName evidence="1">Uncharacterized protein</fullName>
    </submittedName>
</protein>
<dbReference type="EMBL" id="QGMI01000160">
    <property type="protein sequence ID" value="TVY46256.1"/>
    <property type="molecule type" value="Genomic_DNA"/>
</dbReference>
<proteinExistence type="predicted"/>
<sequence>MATPIPIVFTAPGLGPDMSIEVFKQIFHVNSMVLKIHSEYFRNYLDSPDKSPASSVSGSFKYEWVTQVDEDGTGWSLTAKENYKSSPKYKPFAGNPQSQVEAFNTIISALHNWPIDIKTSYQLCLVAEFADFYRVLPLMSNALHGVFFENHELIKSIPTDCVALIQAAYKLRNKLLFRECFIHVMGPWTHPRSELLQEKKLRDLAAATYAKITAQIAAIQYQCLIMTSTPPTGEGRRRQDLGREFGNMIMRPLLDFQDPVVEDEQLIVPAYYRKLHNLGDVESNLLLKKLKALLNPFIKNFLVLDRSGVGAGEGPYKNSFLCFELSDQELPWDIKQRVW</sequence>
<dbReference type="AlphaFoldDB" id="A0A8H8S340"/>
<name>A0A8H8S340_9HELO</name>
<dbReference type="OrthoDB" id="2129688at2759"/>
<organism evidence="1 2">
    <name type="scientific">Lachnellula occidentalis</name>
    <dbReference type="NCBI Taxonomy" id="215460"/>
    <lineage>
        <taxon>Eukaryota</taxon>
        <taxon>Fungi</taxon>
        <taxon>Dikarya</taxon>
        <taxon>Ascomycota</taxon>
        <taxon>Pezizomycotina</taxon>
        <taxon>Leotiomycetes</taxon>
        <taxon>Helotiales</taxon>
        <taxon>Lachnaceae</taxon>
        <taxon>Lachnellula</taxon>
    </lineage>
</organism>
<gene>
    <name evidence="1" type="ORF">LOCC1_G004347</name>
</gene>
<keyword evidence="2" id="KW-1185">Reference proteome</keyword>
<dbReference type="Gene3D" id="3.30.710.10">
    <property type="entry name" value="Potassium Channel Kv1.1, Chain A"/>
    <property type="match status" value="1"/>
</dbReference>
<evidence type="ECO:0000313" key="1">
    <source>
        <dbReference type="EMBL" id="TVY46256.1"/>
    </source>
</evidence>
<comment type="caution">
    <text evidence="1">The sequence shown here is derived from an EMBL/GenBank/DDBJ whole genome shotgun (WGS) entry which is preliminary data.</text>
</comment>